<keyword evidence="2" id="KW-1185">Reference proteome</keyword>
<protein>
    <submittedName>
        <fullName evidence="1">Uncharacterized protein</fullName>
    </submittedName>
</protein>
<dbReference type="InParanoid" id="B9IC14"/>
<evidence type="ECO:0000313" key="2">
    <source>
        <dbReference type="Proteomes" id="UP000006729"/>
    </source>
</evidence>
<reference evidence="1 2" key="1">
    <citation type="journal article" date="2006" name="Science">
        <title>The genome of black cottonwood, Populus trichocarpa (Torr. &amp; Gray).</title>
        <authorList>
            <person name="Tuskan G.A."/>
            <person name="Difazio S."/>
            <person name="Jansson S."/>
            <person name="Bohlmann J."/>
            <person name="Grigoriev I."/>
            <person name="Hellsten U."/>
            <person name="Putnam N."/>
            <person name="Ralph S."/>
            <person name="Rombauts S."/>
            <person name="Salamov A."/>
            <person name="Schein J."/>
            <person name="Sterck L."/>
            <person name="Aerts A."/>
            <person name="Bhalerao R.R."/>
            <person name="Bhalerao R.P."/>
            <person name="Blaudez D."/>
            <person name="Boerjan W."/>
            <person name="Brun A."/>
            <person name="Brunner A."/>
            <person name="Busov V."/>
            <person name="Campbell M."/>
            <person name="Carlson J."/>
            <person name="Chalot M."/>
            <person name="Chapman J."/>
            <person name="Chen G.L."/>
            <person name="Cooper D."/>
            <person name="Coutinho P.M."/>
            <person name="Couturier J."/>
            <person name="Covert S."/>
            <person name="Cronk Q."/>
            <person name="Cunningham R."/>
            <person name="Davis J."/>
            <person name="Degroeve S."/>
            <person name="Dejardin A."/>
            <person name="Depamphilis C."/>
            <person name="Detter J."/>
            <person name="Dirks B."/>
            <person name="Dubchak I."/>
            <person name="Duplessis S."/>
            <person name="Ehlting J."/>
            <person name="Ellis B."/>
            <person name="Gendler K."/>
            <person name="Goodstein D."/>
            <person name="Gribskov M."/>
            <person name="Grimwood J."/>
            <person name="Groover A."/>
            <person name="Gunter L."/>
            <person name="Hamberger B."/>
            <person name="Heinze B."/>
            <person name="Helariutta Y."/>
            <person name="Henrissat B."/>
            <person name="Holligan D."/>
            <person name="Holt R."/>
            <person name="Huang W."/>
            <person name="Islam-Faridi N."/>
            <person name="Jones S."/>
            <person name="Jones-Rhoades M."/>
            <person name="Jorgensen R."/>
            <person name="Joshi C."/>
            <person name="Kangasjarvi J."/>
            <person name="Karlsson J."/>
            <person name="Kelleher C."/>
            <person name="Kirkpatrick R."/>
            <person name="Kirst M."/>
            <person name="Kohler A."/>
            <person name="Kalluri U."/>
            <person name="Larimer F."/>
            <person name="Leebens-Mack J."/>
            <person name="Leple J.C."/>
            <person name="Locascio P."/>
            <person name="Lou Y."/>
            <person name="Lucas S."/>
            <person name="Martin F."/>
            <person name="Montanini B."/>
            <person name="Napoli C."/>
            <person name="Nelson D.R."/>
            <person name="Nelson C."/>
            <person name="Nieminen K."/>
            <person name="Nilsson O."/>
            <person name="Pereda V."/>
            <person name="Peter G."/>
            <person name="Philippe R."/>
            <person name="Pilate G."/>
            <person name="Poliakov A."/>
            <person name="Razumovskaya J."/>
            <person name="Richardson P."/>
            <person name="Rinaldi C."/>
            <person name="Ritland K."/>
            <person name="Rouze P."/>
            <person name="Ryaboy D."/>
            <person name="Schmutz J."/>
            <person name="Schrader J."/>
            <person name="Segerman B."/>
            <person name="Shin H."/>
            <person name="Siddiqui A."/>
            <person name="Sterky F."/>
            <person name="Terry A."/>
            <person name="Tsai C.J."/>
            <person name="Uberbacher E."/>
            <person name="Unneberg P."/>
            <person name="Vahala J."/>
            <person name="Wall K."/>
            <person name="Wessler S."/>
            <person name="Yang G."/>
            <person name="Yin T."/>
            <person name="Douglas C."/>
            <person name="Marra M."/>
            <person name="Sandberg G."/>
            <person name="Van de Peer Y."/>
            <person name="Rokhsar D."/>
        </authorList>
    </citation>
    <scope>NUCLEOTIDE SEQUENCE [LARGE SCALE GENOMIC DNA]</scope>
    <source>
        <strain evidence="2">cv. Nisqually</strain>
    </source>
</reference>
<dbReference type="HOGENOM" id="CLU_1621776_0_0_1"/>
<dbReference type="AlphaFoldDB" id="B9IC14"/>
<name>B9IC14_POPTR</name>
<sequence>MGLRDTVDISFTCNIIMMVKKLMMTVRAPLPISLYSPYPSTKCGPNLPTPSSKLLSMKTSDAHYPSHFISTLITTPIKILTLCQCPTLTCGELARVLQPPKENVSKVSFNANMVLDEQSHSVINLISNTRAPTEAFMRRNISQSSNLYSTDTSSRLLSPDKKKH</sequence>
<accession>B9IC14</accession>
<proteinExistence type="predicted"/>
<organism evidence="1 2">
    <name type="scientific">Populus trichocarpa</name>
    <name type="common">Western balsam poplar</name>
    <name type="synonym">Populus balsamifera subsp. trichocarpa</name>
    <dbReference type="NCBI Taxonomy" id="3694"/>
    <lineage>
        <taxon>Eukaryota</taxon>
        <taxon>Viridiplantae</taxon>
        <taxon>Streptophyta</taxon>
        <taxon>Embryophyta</taxon>
        <taxon>Tracheophyta</taxon>
        <taxon>Spermatophyta</taxon>
        <taxon>Magnoliopsida</taxon>
        <taxon>eudicotyledons</taxon>
        <taxon>Gunneridae</taxon>
        <taxon>Pentapetalae</taxon>
        <taxon>rosids</taxon>
        <taxon>fabids</taxon>
        <taxon>Malpighiales</taxon>
        <taxon>Salicaceae</taxon>
        <taxon>Saliceae</taxon>
        <taxon>Populus</taxon>
    </lineage>
</organism>
<evidence type="ECO:0000313" key="1">
    <source>
        <dbReference type="EMBL" id="PNT03445.1"/>
    </source>
</evidence>
<dbReference type="Proteomes" id="UP000006729">
    <property type="component" value="Chromosome 14"/>
</dbReference>
<dbReference type="EMBL" id="CM009303">
    <property type="protein sequence ID" value="PNT03445.1"/>
    <property type="molecule type" value="Genomic_DNA"/>
</dbReference>
<gene>
    <name evidence="1" type="ORF">POPTR_014G071300</name>
</gene>